<dbReference type="RefSeq" id="WP_258422360.1">
    <property type="nucleotide sequence ID" value="NZ_JANSUY010000002.1"/>
</dbReference>
<keyword evidence="1" id="KW-1133">Transmembrane helix</keyword>
<organism evidence="2 3">
    <name type="scientific">Aquiflexum gelatinilyticum</name>
    <dbReference type="NCBI Taxonomy" id="2961943"/>
    <lineage>
        <taxon>Bacteria</taxon>
        <taxon>Pseudomonadati</taxon>
        <taxon>Bacteroidota</taxon>
        <taxon>Cytophagia</taxon>
        <taxon>Cytophagales</taxon>
        <taxon>Cyclobacteriaceae</taxon>
        <taxon>Aquiflexum</taxon>
    </lineage>
</organism>
<evidence type="ECO:0000313" key="2">
    <source>
        <dbReference type="EMBL" id="MCR9014481.1"/>
    </source>
</evidence>
<accession>A0A9X2T025</accession>
<dbReference type="AlphaFoldDB" id="A0A9X2T025"/>
<dbReference type="EMBL" id="JANSUY010000002">
    <property type="protein sequence ID" value="MCR9014481.1"/>
    <property type="molecule type" value="Genomic_DNA"/>
</dbReference>
<reference evidence="2" key="1">
    <citation type="submission" date="2022-08" db="EMBL/GenBank/DDBJ databases">
        <authorList>
            <person name="Zhang D."/>
        </authorList>
    </citation>
    <scope>NUCLEOTIDE SEQUENCE</scope>
    <source>
        <strain evidence="2">XJ19-11</strain>
    </source>
</reference>
<keyword evidence="1" id="KW-0812">Transmembrane</keyword>
<keyword evidence="3" id="KW-1185">Reference proteome</keyword>
<evidence type="ECO:0000313" key="3">
    <source>
        <dbReference type="Proteomes" id="UP001142175"/>
    </source>
</evidence>
<gene>
    <name evidence="2" type="ORF">NU887_05500</name>
</gene>
<protein>
    <submittedName>
        <fullName evidence="2">Uncharacterized protein</fullName>
    </submittedName>
</protein>
<feature type="transmembrane region" description="Helical" evidence="1">
    <location>
        <begin position="39"/>
        <end position="59"/>
    </location>
</feature>
<proteinExistence type="predicted"/>
<keyword evidence="1" id="KW-0472">Membrane</keyword>
<name>A0A9X2T025_9BACT</name>
<dbReference type="Proteomes" id="UP001142175">
    <property type="component" value="Unassembled WGS sequence"/>
</dbReference>
<sequence length="108" mass="12548">MKTTDNIEDRELLNFFSEMKAKDSSYELPEFPQPRQTKLWQLIPIGIAASLALIAWFYMANEPNQNLDQDVIIITLEEGKNNELQFRIETTTELESWESSTSSLLTEF</sequence>
<evidence type="ECO:0000256" key="1">
    <source>
        <dbReference type="SAM" id="Phobius"/>
    </source>
</evidence>
<comment type="caution">
    <text evidence="2">The sequence shown here is derived from an EMBL/GenBank/DDBJ whole genome shotgun (WGS) entry which is preliminary data.</text>
</comment>